<name>X0VRE4_9ZZZZ</name>
<dbReference type="Pfam" id="PF13489">
    <property type="entry name" value="Methyltransf_23"/>
    <property type="match status" value="1"/>
</dbReference>
<evidence type="ECO:0000313" key="1">
    <source>
        <dbReference type="EMBL" id="GAG03126.1"/>
    </source>
</evidence>
<organism evidence="1">
    <name type="scientific">marine sediment metagenome</name>
    <dbReference type="NCBI Taxonomy" id="412755"/>
    <lineage>
        <taxon>unclassified sequences</taxon>
        <taxon>metagenomes</taxon>
        <taxon>ecological metagenomes</taxon>
    </lineage>
</organism>
<protein>
    <recommendedName>
        <fullName evidence="2">Methyltransferase domain-containing protein</fullName>
    </recommendedName>
</protein>
<proteinExistence type="predicted"/>
<dbReference type="InterPro" id="IPR029063">
    <property type="entry name" value="SAM-dependent_MTases_sf"/>
</dbReference>
<reference evidence="1" key="1">
    <citation type="journal article" date="2014" name="Front. Microbiol.">
        <title>High frequency of phylogenetically diverse reductive dehalogenase-homologous genes in deep subseafloor sedimentary metagenomes.</title>
        <authorList>
            <person name="Kawai M."/>
            <person name="Futagami T."/>
            <person name="Toyoda A."/>
            <person name="Takaki Y."/>
            <person name="Nishi S."/>
            <person name="Hori S."/>
            <person name="Arai W."/>
            <person name="Tsubouchi T."/>
            <person name="Morono Y."/>
            <person name="Uchiyama I."/>
            <person name="Ito T."/>
            <person name="Fujiyama A."/>
            <person name="Inagaki F."/>
            <person name="Takami H."/>
        </authorList>
    </citation>
    <scope>NUCLEOTIDE SEQUENCE</scope>
    <source>
        <strain evidence="1">Expedition CK06-06</strain>
    </source>
</reference>
<dbReference type="EMBL" id="BARS01025349">
    <property type="protein sequence ID" value="GAG03126.1"/>
    <property type="molecule type" value="Genomic_DNA"/>
</dbReference>
<gene>
    <name evidence="1" type="ORF">S01H1_40074</name>
</gene>
<dbReference type="AlphaFoldDB" id="X0VRE4"/>
<dbReference type="SUPFAM" id="SSF53335">
    <property type="entry name" value="S-adenosyl-L-methionine-dependent methyltransferases"/>
    <property type="match status" value="1"/>
</dbReference>
<feature type="non-terminal residue" evidence="1">
    <location>
        <position position="147"/>
    </location>
</feature>
<comment type="caution">
    <text evidence="1">The sequence shown here is derived from an EMBL/GenBank/DDBJ whole genome shotgun (WGS) entry which is preliminary data.</text>
</comment>
<dbReference type="Gene3D" id="3.40.50.150">
    <property type="entry name" value="Vaccinia Virus protein VP39"/>
    <property type="match status" value="1"/>
</dbReference>
<evidence type="ECO:0008006" key="2">
    <source>
        <dbReference type="Google" id="ProtNLM"/>
    </source>
</evidence>
<accession>X0VRE4</accession>
<sequence>MNFPKGDIALGFCNICGFIANVAFDPSLHEYSSRYEGTQGFSPTFNAFHRKLANHLIDRYDLYGKDIIEIGCGQGEFLTLLCELGGNRGVGFDPAYARGRNECGDKNRVTFINNFYSEKYNNYRGDFICCKMTLEHIQQTADFVSTG</sequence>